<reference evidence="6 7" key="1">
    <citation type="journal article" date="2014" name="Genome Announc.">
        <title>Complete Genome Sequence of Sterol-Transforming Mycobacterium neoaurum Strain VKM Ac-1815D.</title>
        <authorList>
            <person name="Shtratnikova V.Y."/>
            <person name="Bragin E.Y."/>
            <person name="Dovbnya D.V."/>
            <person name="Pekov Y.A."/>
            <person name="Schelkunov M.I."/>
            <person name="Strizhov N."/>
            <person name="Ivashina T.V."/>
            <person name="Ashapkin V.V."/>
            <person name="Donova M.V."/>
        </authorList>
    </citation>
    <scope>NUCLEOTIDE SEQUENCE [LARGE SCALE GENOMIC DNA]</scope>
    <source>
        <strain evidence="6 7">VKM Ac-1815D</strain>
    </source>
</reference>
<evidence type="ECO:0000259" key="5">
    <source>
        <dbReference type="PROSITE" id="PS50977"/>
    </source>
</evidence>
<feature type="DNA-binding region" description="H-T-H motif" evidence="4">
    <location>
        <begin position="50"/>
        <end position="69"/>
    </location>
</feature>
<dbReference type="KEGG" id="mne:D174_19905"/>
<evidence type="ECO:0000313" key="7">
    <source>
        <dbReference type="Proteomes" id="UP000018763"/>
    </source>
</evidence>
<dbReference type="PROSITE" id="PS50977">
    <property type="entry name" value="HTH_TETR_2"/>
    <property type="match status" value="1"/>
</dbReference>
<dbReference type="SUPFAM" id="SSF46689">
    <property type="entry name" value="Homeodomain-like"/>
    <property type="match status" value="1"/>
</dbReference>
<feature type="domain" description="HTH tetR-type" evidence="5">
    <location>
        <begin position="27"/>
        <end position="87"/>
    </location>
</feature>
<dbReference type="GeneID" id="43451719"/>
<dbReference type="InterPro" id="IPR009057">
    <property type="entry name" value="Homeodomain-like_sf"/>
</dbReference>
<proteinExistence type="predicted"/>
<sequence length="216" mass="23827">MTDSDTEPAWKQRALERSLRPAKLRAAQRVERFLQAAQSIMAEKGSTDFTVQEVVDRSRQSLRSFYLQFDGKHELLLALFEDALGQLADQIRIAIAGHTDPVQRLRMAVGLLFTSARSETAGQRPLFSDVAPRLSVSHPAEVMVAQAPVLNLLSDLMADATAADRLRPFVDPRRIARITMQTVMTFAQSGDGDTADDSISADEMWDFIAHGITNGG</sequence>
<dbReference type="GO" id="GO:0000976">
    <property type="term" value="F:transcription cis-regulatory region binding"/>
    <property type="evidence" value="ECO:0007669"/>
    <property type="project" value="TreeGrafter"/>
</dbReference>
<dbReference type="RefSeq" id="WP_019511602.1">
    <property type="nucleotide sequence ID" value="NC_023036.2"/>
</dbReference>
<dbReference type="eggNOG" id="COG1309">
    <property type="taxonomic scope" value="Bacteria"/>
</dbReference>
<dbReference type="Gene3D" id="1.10.357.10">
    <property type="entry name" value="Tetracycline Repressor, domain 2"/>
    <property type="match status" value="1"/>
</dbReference>
<name>V5XH06_MYCNE</name>
<dbReference type="AlphaFoldDB" id="V5XH06"/>
<evidence type="ECO:0000256" key="2">
    <source>
        <dbReference type="ARBA" id="ARBA00023125"/>
    </source>
</evidence>
<dbReference type="GO" id="GO:0003700">
    <property type="term" value="F:DNA-binding transcription factor activity"/>
    <property type="evidence" value="ECO:0007669"/>
    <property type="project" value="TreeGrafter"/>
</dbReference>
<dbReference type="InterPro" id="IPR050109">
    <property type="entry name" value="HTH-type_TetR-like_transc_reg"/>
</dbReference>
<organism evidence="6 7">
    <name type="scientific">Mycolicibacterium neoaurum VKM Ac-1815D</name>
    <dbReference type="NCBI Taxonomy" id="700508"/>
    <lineage>
        <taxon>Bacteria</taxon>
        <taxon>Bacillati</taxon>
        <taxon>Actinomycetota</taxon>
        <taxon>Actinomycetes</taxon>
        <taxon>Mycobacteriales</taxon>
        <taxon>Mycobacteriaceae</taxon>
        <taxon>Mycolicibacterium</taxon>
    </lineage>
</organism>
<keyword evidence="3" id="KW-0804">Transcription</keyword>
<keyword evidence="7" id="KW-1185">Reference proteome</keyword>
<dbReference type="PANTHER" id="PTHR30055:SF234">
    <property type="entry name" value="HTH-TYPE TRANSCRIPTIONAL REGULATOR BETI"/>
    <property type="match status" value="1"/>
</dbReference>
<dbReference type="HOGENOM" id="CLU_091667_0_0_11"/>
<evidence type="ECO:0000256" key="1">
    <source>
        <dbReference type="ARBA" id="ARBA00023015"/>
    </source>
</evidence>
<evidence type="ECO:0000256" key="3">
    <source>
        <dbReference type="ARBA" id="ARBA00023163"/>
    </source>
</evidence>
<dbReference type="PANTHER" id="PTHR30055">
    <property type="entry name" value="HTH-TYPE TRANSCRIPTIONAL REGULATOR RUTR"/>
    <property type="match status" value="1"/>
</dbReference>
<dbReference type="Gene3D" id="1.10.10.60">
    <property type="entry name" value="Homeodomain-like"/>
    <property type="match status" value="1"/>
</dbReference>
<evidence type="ECO:0000313" key="6">
    <source>
        <dbReference type="EMBL" id="AHC26679.1"/>
    </source>
</evidence>
<protein>
    <submittedName>
        <fullName evidence="6">TetR family transcriptional regulator</fullName>
    </submittedName>
</protein>
<accession>V5XH06</accession>
<gene>
    <name evidence="6" type="ORF">D174_19905</name>
</gene>
<dbReference type="InterPro" id="IPR001647">
    <property type="entry name" value="HTH_TetR"/>
</dbReference>
<keyword evidence="1" id="KW-0805">Transcription regulation</keyword>
<dbReference type="EMBL" id="CP006936">
    <property type="protein sequence ID" value="AHC26679.1"/>
    <property type="molecule type" value="Genomic_DNA"/>
</dbReference>
<dbReference type="Pfam" id="PF00440">
    <property type="entry name" value="TetR_N"/>
    <property type="match status" value="1"/>
</dbReference>
<evidence type="ECO:0000256" key="4">
    <source>
        <dbReference type="PROSITE-ProRule" id="PRU00335"/>
    </source>
</evidence>
<dbReference type="Proteomes" id="UP000018763">
    <property type="component" value="Chromosome"/>
</dbReference>
<keyword evidence="2 4" id="KW-0238">DNA-binding</keyword>